<organism evidence="1">
    <name type="scientific">marine sediment metagenome</name>
    <dbReference type="NCBI Taxonomy" id="412755"/>
    <lineage>
        <taxon>unclassified sequences</taxon>
        <taxon>metagenomes</taxon>
        <taxon>ecological metagenomes</taxon>
    </lineage>
</organism>
<dbReference type="EMBL" id="LAZR01061687">
    <property type="protein sequence ID" value="KKK63077.1"/>
    <property type="molecule type" value="Genomic_DNA"/>
</dbReference>
<gene>
    <name evidence="1" type="ORF">LCGC14_2997950</name>
</gene>
<protein>
    <recommendedName>
        <fullName evidence="2">Malectin domain-containing protein</fullName>
    </recommendedName>
</protein>
<dbReference type="AlphaFoldDB" id="A0A0F8X1V9"/>
<comment type="caution">
    <text evidence="1">The sequence shown here is derived from an EMBL/GenBank/DDBJ whole genome shotgun (WGS) entry which is preliminary data.</text>
</comment>
<feature type="non-terminal residue" evidence="1">
    <location>
        <position position="1"/>
    </location>
</feature>
<reference evidence="1" key="1">
    <citation type="journal article" date="2015" name="Nature">
        <title>Complex archaea that bridge the gap between prokaryotes and eukaryotes.</title>
        <authorList>
            <person name="Spang A."/>
            <person name="Saw J.H."/>
            <person name="Jorgensen S.L."/>
            <person name="Zaremba-Niedzwiedzka K."/>
            <person name="Martijn J."/>
            <person name="Lind A.E."/>
            <person name="van Eijk R."/>
            <person name="Schleper C."/>
            <person name="Guy L."/>
            <person name="Ettema T.J."/>
        </authorList>
    </citation>
    <scope>NUCLEOTIDE SEQUENCE</scope>
</reference>
<evidence type="ECO:0000313" key="1">
    <source>
        <dbReference type="EMBL" id="KKK63077.1"/>
    </source>
</evidence>
<sequence length="131" mass="13837">RGHFELAKDPFGGEGQVWRGTHGAHGGKKIVAINSEGFFVMPDRPELASVRIRLAVHGGLDVKVVVGGDGKFFSFHRTLPAAGRWCDLDLPLSAMAGRVGGGTKVVDITVMHKDPSPAAALYVHSAVLVAN</sequence>
<evidence type="ECO:0008006" key="2">
    <source>
        <dbReference type="Google" id="ProtNLM"/>
    </source>
</evidence>
<accession>A0A0F8X1V9</accession>
<proteinExistence type="predicted"/>
<name>A0A0F8X1V9_9ZZZZ</name>